<keyword evidence="6 7" id="KW-0472">Membrane</keyword>
<keyword evidence="5 7" id="KW-1133">Transmembrane helix</keyword>
<dbReference type="InterPro" id="IPR032808">
    <property type="entry name" value="DoxX"/>
</dbReference>
<feature type="transmembrane region" description="Helical" evidence="7">
    <location>
        <begin position="75"/>
        <end position="93"/>
    </location>
</feature>
<evidence type="ECO:0000256" key="5">
    <source>
        <dbReference type="ARBA" id="ARBA00022989"/>
    </source>
</evidence>
<comment type="subcellular location">
    <subcellularLocation>
        <location evidence="1">Cell membrane</location>
        <topology evidence="1">Multi-pass membrane protein</topology>
    </subcellularLocation>
</comment>
<reference evidence="8 9" key="1">
    <citation type="submission" date="2017-01" db="EMBL/GenBank/DDBJ databases">
        <title>Genome Analysis of Deinococcus marmoris KOPRI26562.</title>
        <authorList>
            <person name="Kim J.H."/>
            <person name="Oh H.-M."/>
        </authorList>
    </citation>
    <scope>NUCLEOTIDE SEQUENCE [LARGE SCALE GENOMIC DNA]</scope>
    <source>
        <strain evidence="8 9">KOPRI26562</strain>
    </source>
</reference>
<sequence length="143" mass="14481">MRRQPELALALIRVVVGLVFAWHGFHKIFDLGLGNVTASYGAAGVPLPLLFAPLVAVLELAGGPLLLLGLGARGLAGALALLTAGVALAPLVAGRLSFAELEVPLLLLAGSLAIMLGGSGSPALKDRSAEVLPPARTPGKRRG</sequence>
<evidence type="ECO:0000256" key="3">
    <source>
        <dbReference type="ARBA" id="ARBA00022475"/>
    </source>
</evidence>
<evidence type="ECO:0000313" key="8">
    <source>
        <dbReference type="EMBL" id="OLV18428.1"/>
    </source>
</evidence>
<proteinExistence type="inferred from homology"/>
<dbReference type="AlphaFoldDB" id="A0A1U7NZU8"/>
<dbReference type="EMBL" id="MSTI01000066">
    <property type="protein sequence ID" value="OLV18428.1"/>
    <property type="molecule type" value="Genomic_DNA"/>
</dbReference>
<dbReference type="GO" id="GO:0005886">
    <property type="term" value="C:plasma membrane"/>
    <property type="evidence" value="ECO:0007669"/>
    <property type="project" value="UniProtKB-SubCell"/>
</dbReference>
<evidence type="ECO:0000256" key="1">
    <source>
        <dbReference type="ARBA" id="ARBA00004651"/>
    </source>
</evidence>
<keyword evidence="3" id="KW-1003">Cell membrane</keyword>
<name>A0A1U7NZU8_9DEIO</name>
<dbReference type="RefSeq" id="WP_075831668.1">
    <property type="nucleotide sequence ID" value="NZ_MSTI01000066.1"/>
</dbReference>
<evidence type="ECO:0000256" key="7">
    <source>
        <dbReference type="SAM" id="Phobius"/>
    </source>
</evidence>
<dbReference type="PANTHER" id="PTHR33452">
    <property type="entry name" value="OXIDOREDUCTASE CATD-RELATED"/>
    <property type="match status" value="1"/>
</dbReference>
<dbReference type="STRING" id="249408.BOO71_0005425"/>
<dbReference type="Pfam" id="PF07681">
    <property type="entry name" value="DoxX"/>
    <property type="match status" value="1"/>
</dbReference>
<gene>
    <name evidence="8" type="ORF">BOO71_0005425</name>
</gene>
<feature type="transmembrane region" description="Helical" evidence="7">
    <location>
        <begin position="7"/>
        <end position="25"/>
    </location>
</feature>
<dbReference type="Proteomes" id="UP000186607">
    <property type="component" value="Unassembled WGS sequence"/>
</dbReference>
<evidence type="ECO:0000256" key="6">
    <source>
        <dbReference type="ARBA" id="ARBA00023136"/>
    </source>
</evidence>
<protein>
    <recommendedName>
        <fullName evidence="10">DoxX family protein</fullName>
    </recommendedName>
</protein>
<accession>A0A1U7NZU8</accession>
<comment type="caution">
    <text evidence="8">The sequence shown here is derived from an EMBL/GenBank/DDBJ whole genome shotgun (WGS) entry which is preliminary data.</text>
</comment>
<organism evidence="8 9">
    <name type="scientific">Deinococcus marmoris</name>
    <dbReference type="NCBI Taxonomy" id="249408"/>
    <lineage>
        <taxon>Bacteria</taxon>
        <taxon>Thermotogati</taxon>
        <taxon>Deinococcota</taxon>
        <taxon>Deinococci</taxon>
        <taxon>Deinococcales</taxon>
        <taxon>Deinococcaceae</taxon>
        <taxon>Deinococcus</taxon>
    </lineage>
</organism>
<comment type="similarity">
    <text evidence="2">Belongs to the DoxX family.</text>
</comment>
<keyword evidence="9" id="KW-1185">Reference proteome</keyword>
<feature type="transmembrane region" description="Helical" evidence="7">
    <location>
        <begin position="105"/>
        <end position="124"/>
    </location>
</feature>
<evidence type="ECO:0000256" key="2">
    <source>
        <dbReference type="ARBA" id="ARBA00006679"/>
    </source>
</evidence>
<keyword evidence="4 7" id="KW-0812">Transmembrane</keyword>
<dbReference type="PANTHER" id="PTHR33452:SF1">
    <property type="entry name" value="INNER MEMBRANE PROTEIN YPHA-RELATED"/>
    <property type="match status" value="1"/>
</dbReference>
<dbReference type="InterPro" id="IPR051907">
    <property type="entry name" value="DoxX-like_oxidoreductase"/>
</dbReference>
<feature type="transmembrane region" description="Helical" evidence="7">
    <location>
        <begin position="45"/>
        <end position="68"/>
    </location>
</feature>
<evidence type="ECO:0000313" key="9">
    <source>
        <dbReference type="Proteomes" id="UP000186607"/>
    </source>
</evidence>
<evidence type="ECO:0000256" key="4">
    <source>
        <dbReference type="ARBA" id="ARBA00022692"/>
    </source>
</evidence>
<evidence type="ECO:0008006" key="10">
    <source>
        <dbReference type="Google" id="ProtNLM"/>
    </source>
</evidence>
<dbReference type="OrthoDB" id="74340at2"/>